<dbReference type="OrthoDB" id="9798746at2"/>
<dbReference type="PANTHER" id="PTHR13778:SF47">
    <property type="entry name" value="LIPOPOLYSACCHARIDE 1,3-GALACTOSYLTRANSFERASE"/>
    <property type="match status" value="1"/>
</dbReference>
<dbReference type="GO" id="GO:0046872">
    <property type="term" value="F:metal ion binding"/>
    <property type="evidence" value="ECO:0007669"/>
    <property type="project" value="UniProtKB-KW"/>
</dbReference>
<accession>A0A0R1ZMA4</accession>
<protein>
    <submittedName>
        <fullName evidence="4">Glycosyltransferase, family 8</fullName>
    </submittedName>
</protein>
<organism evidence="4 5">
    <name type="scientific">Lacticaseibacillus sharpeae JCM 1186 = DSM 20505</name>
    <dbReference type="NCBI Taxonomy" id="1291052"/>
    <lineage>
        <taxon>Bacteria</taxon>
        <taxon>Bacillati</taxon>
        <taxon>Bacillota</taxon>
        <taxon>Bacilli</taxon>
        <taxon>Lactobacillales</taxon>
        <taxon>Lactobacillaceae</taxon>
        <taxon>Lacticaseibacillus</taxon>
    </lineage>
</organism>
<proteinExistence type="predicted"/>
<keyword evidence="5" id="KW-1185">Reference proteome</keyword>
<dbReference type="SUPFAM" id="SSF53448">
    <property type="entry name" value="Nucleotide-diphospho-sugar transferases"/>
    <property type="match status" value="1"/>
</dbReference>
<evidence type="ECO:0000313" key="5">
    <source>
        <dbReference type="Proteomes" id="UP000051679"/>
    </source>
</evidence>
<sequence length="317" mass="35376">MYEAASAMPIFFAVDDHYAASLAVAIQSLVANADRGRSYHVIVLQRGLKPENRKNLLALATDNVQVELVPMAERIKECLADNGNKLRADYFTLTIYYRLFIAEMFPQYSKGLYLDADVIALDDVAKLFATDVTGKLVAAAVDPFIATDAIMAPYAVNSVGVPADAYVNSGVLVMNLAEMRQQHFAEHFLTLLNQYKFASIAPDQDYLNAIAADQMVHLPLSWNVQEVGPSYAVQLVHYNLFKKPWHYVDVPNGADFWRYADQTPYAAKLRATRAHFTAADAANDEKHMREMVARAESITYAPASFRDIQARTGEVRL</sequence>
<dbReference type="PATRIC" id="fig|1291052.5.peg.667"/>
<dbReference type="GO" id="GO:0016757">
    <property type="term" value="F:glycosyltransferase activity"/>
    <property type="evidence" value="ECO:0007669"/>
    <property type="project" value="UniProtKB-KW"/>
</dbReference>
<evidence type="ECO:0000256" key="1">
    <source>
        <dbReference type="ARBA" id="ARBA00022676"/>
    </source>
</evidence>
<evidence type="ECO:0000256" key="2">
    <source>
        <dbReference type="ARBA" id="ARBA00022679"/>
    </source>
</evidence>
<dbReference type="Proteomes" id="UP000051679">
    <property type="component" value="Unassembled WGS sequence"/>
</dbReference>
<dbReference type="EMBL" id="AYYO01000009">
    <property type="protein sequence ID" value="KRM56125.1"/>
    <property type="molecule type" value="Genomic_DNA"/>
</dbReference>
<dbReference type="InterPro" id="IPR002495">
    <property type="entry name" value="Glyco_trans_8"/>
</dbReference>
<dbReference type="STRING" id="1291052.FC18_GL000654"/>
<dbReference type="InterPro" id="IPR029044">
    <property type="entry name" value="Nucleotide-diphossugar_trans"/>
</dbReference>
<dbReference type="CDD" id="cd04194">
    <property type="entry name" value="GT8_A4GalT_like"/>
    <property type="match status" value="1"/>
</dbReference>
<keyword evidence="1" id="KW-0328">Glycosyltransferase</keyword>
<keyword evidence="3" id="KW-0479">Metal-binding</keyword>
<gene>
    <name evidence="4" type="ORF">FC18_GL000654</name>
</gene>
<dbReference type="RefSeq" id="WP_054677682.1">
    <property type="nucleotide sequence ID" value="NZ_AYYO01000009.1"/>
</dbReference>
<name>A0A0R1ZMA4_9LACO</name>
<dbReference type="AlphaFoldDB" id="A0A0R1ZMA4"/>
<dbReference type="PANTHER" id="PTHR13778">
    <property type="entry name" value="GLYCOSYLTRANSFERASE 8 DOMAIN-CONTAINING PROTEIN"/>
    <property type="match status" value="1"/>
</dbReference>
<evidence type="ECO:0000256" key="3">
    <source>
        <dbReference type="ARBA" id="ARBA00022723"/>
    </source>
</evidence>
<dbReference type="InterPro" id="IPR050748">
    <property type="entry name" value="Glycosyltrans_8_dom-fam"/>
</dbReference>
<reference evidence="4 5" key="1">
    <citation type="journal article" date="2015" name="Genome Announc.">
        <title>Expanding the biotechnology potential of lactobacilli through comparative genomics of 213 strains and associated genera.</title>
        <authorList>
            <person name="Sun Z."/>
            <person name="Harris H.M."/>
            <person name="McCann A."/>
            <person name="Guo C."/>
            <person name="Argimon S."/>
            <person name="Zhang W."/>
            <person name="Yang X."/>
            <person name="Jeffery I.B."/>
            <person name="Cooney J.C."/>
            <person name="Kagawa T.F."/>
            <person name="Liu W."/>
            <person name="Song Y."/>
            <person name="Salvetti E."/>
            <person name="Wrobel A."/>
            <person name="Rasinkangas P."/>
            <person name="Parkhill J."/>
            <person name="Rea M.C."/>
            <person name="O'Sullivan O."/>
            <person name="Ritari J."/>
            <person name="Douillard F.P."/>
            <person name="Paul Ross R."/>
            <person name="Yang R."/>
            <person name="Briner A.E."/>
            <person name="Felis G.E."/>
            <person name="de Vos W.M."/>
            <person name="Barrangou R."/>
            <person name="Klaenhammer T.R."/>
            <person name="Caufield P.W."/>
            <person name="Cui Y."/>
            <person name="Zhang H."/>
            <person name="O'Toole P.W."/>
        </authorList>
    </citation>
    <scope>NUCLEOTIDE SEQUENCE [LARGE SCALE GENOMIC DNA]</scope>
    <source>
        <strain evidence="4 5">DSM 20505</strain>
    </source>
</reference>
<comment type="caution">
    <text evidence="4">The sequence shown here is derived from an EMBL/GenBank/DDBJ whole genome shotgun (WGS) entry which is preliminary data.</text>
</comment>
<keyword evidence="2 4" id="KW-0808">Transferase</keyword>
<dbReference type="Gene3D" id="3.90.550.10">
    <property type="entry name" value="Spore Coat Polysaccharide Biosynthesis Protein SpsA, Chain A"/>
    <property type="match status" value="1"/>
</dbReference>
<evidence type="ECO:0000313" key="4">
    <source>
        <dbReference type="EMBL" id="KRM56125.1"/>
    </source>
</evidence>
<dbReference type="Pfam" id="PF01501">
    <property type="entry name" value="Glyco_transf_8"/>
    <property type="match status" value="1"/>
</dbReference>